<dbReference type="SMART" id="SM01130">
    <property type="entry name" value="DHDPS"/>
    <property type="match status" value="1"/>
</dbReference>
<dbReference type="SUPFAM" id="SSF51569">
    <property type="entry name" value="Aldolase"/>
    <property type="match status" value="1"/>
</dbReference>
<evidence type="ECO:0000256" key="6">
    <source>
        <dbReference type="PIRSR" id="PIRSR001365-2"/>
    </source>
</evidence>
<keyword evidence="3" id="KW-0704">Schiff base</keyword>
<protein>
    <submittedName>
        <fullName evidence="7">Dihydrodipicolinate synthase family protein</fullName>
    </submittedName>
</protein>
<feature type="binding site" evidence="6">
    <location>
        <position position="205"/>
    </location>
    <ligand>
        <name>pyruvate</name>
        <dbReference type="ChEBI" id="CHEBI:15361"/>
    </ligand>
</feature>
<dbReference type="PIRSF" id="PIRSF001365">
    <property type="entry name" value="DHDPS"/>
    <property type="match status" value="1"/>
</dbReference>
<comment type="caution">
    <text evidence="7">The sequence shown here is derived from an EMBL/GenBank/DDBJ whole genome shotgun (WGS) entry which is preliminary data.</text>
</comment>
<dbReference type="PROSITE" id="PS00666">
    <property type="entry name" value="DHDPS_2"/>
    <property type="match status" value="1"/>
</dbReference>
<dbReference type="InterPro" id="IPR020625">
    <property type="entry name" value="Schiff_base-form_aldolases_AS"/>
</dbReference>
<keyword evidence="8" id="KW-1185">Reference proteome</keyword>
<sequence>MIHGVIPAVLTPFTERGEINEKALRDYINFLISKGVHGLFPLGTNGCGPLMSVADRKKVISIVVDETKKRVPVIVHTGAISTQETIEVTEYAHEVGTDACAVVTPWYFPLDDTSLELHFTAVAEAIPSLPMYLYNIPGNAKNELTPKLVGRLAEKHGNIVGIKDSSKDLSRLKDYLSVLGEGYDVVVGTDALVYPALEMGATGVVSAVGNCFPEVMVELYEAFISGEFSKTKELQYRANEVRDVLKLGSYITPYYEALKLRGVDVGKVKLPLRALTELEKEKLKQGLQELNLL</sequence>
<dbReference type="CDD" id="cd00408">
    <property type="entry name" value="DHDPS-like"/>
    <property type="match status" value="1"/>
</dbReference>
<keyword evidence="2 4" id="KW-0456">Lyase</keyword>
<name>A0A4Q0VUJ7_9BACI</name>
<dbReference type="Proteomes" id="UP000290649">
    <property type="component" value="Unassembled WGS sequence"/>
</dbReference>
<dbReference type="Gene3D" id="3.20.20.70">
    <property type="entry name" value="Aldolase class I"/>
    <property type="match status" value="1"/>
</dbReference>
<accession>A0A4Q0VUJ7</accession>
<feature type="active site" description="Proton donor/acceptor" evidence="5">
    <location>
        <position position="134"/>
    </location>
</feature>
<dbReference type="Pfam" id="PF00701">
    <property type="entry name" value="DHDPS"/>
    <property type="match status" value="1"/>
</dbReference>
<evidence type="ECO:0000313" key="8">
    <source>
        <dbReference type="Proteomes" id="UP000290649"/>
    </source>
</evidence>
<dbReference type="PANTHER" id="PTHR12128">
    <property type="entry name" value="DIHYDRODIPICOLINATE SYNTHASE"/>
    <property type="match status" value="1"/>
</dbReference>
<organism evidence="7 8">
    <name type="scientific">Anaerobacillus alkaliphilus</name>
    <dbReference type="NCBI Taxonomy" id="1548597"/>
    <lineage>
        <taxon>Bacteria</taxon>
        <taxon>Bacillati</taxon>
        <taxon>Bacillota</taxon>
        <taxon>Bacilli</taxon>
        <taxon>Bacillales</taxon>
        <taxon>Bacillaceae</taxon>
        <taxon>Anaerobacillus</taxon>
    </lineage>
</organism>
<feature type="active site" description="Schiff-base intermediate with substrate" evidence="5">
    <location>
        <position position="163"/>
    </location>
</feature>
<dbReference type="RefSeq" id="WP_129077761.1">
    <property type="nucleotide sequence ID" value="NZ_QOUX01000027.1"/>
</dbReference>
<reference evidence="7 8" key="1">
    <citation type="journal article" date="2019" name="Int. J. Syst. Evol. Microbiol.">
        <title>Anaerobacillus alkaliphilus sp. nov., a novel alkaliphilic and moderately halophilic bacterium.</title>
        <authorList>
            <person name="Borsodi A.K."/>
            <person name="Aszalos J.M."/>
            <person name="Bihari P."/>
            <person name="Nagy I."/>
            <person name="Schumann P."/>
            <person name="Sproer C."/>
            <person name="Kovacs A.L."/>
            <person name="Boka K."/>
            <person name="Dobosy P."/>
            <person name="Ovari M."/>
            <person name="Szili-Kovacs T."/>
            <person name="Toth E."/>
        </authorList>
    </citation>
    <scope>NUCLEOTIDE SEQUENCE [LARGE SCALE GENOMIC DNA]</scope>
    <source>
        <strain evidence="7 8">B16-10</strain>
    </source>
</reference>
<dbReference type="EMBL" id="QOUX01000027">
    <property type="protein sequence ID" value="RXJ02047.1"/>
    <property type="molecule type" value="Genomic_DNA"/>
</dbReference>
<evidence type="ECO:0000256" key="2">
    <source>
        <dbReference type="ARBA" id="ARBA00023239"/>
    </source>
</evidence>
<evidence type="ECO:0000313" key="7">
    <source>
        <dbReference type="EMBL" id="RXJ02047.1"/>
    </source>
</evidence>
<dbReference type="InterPro" id="IPR002220">
    <property type="entry name" value="DapA-like"/>
</dbReference>
<dbReference type="OrthoDB" id="9771791at2"/>
<dbReference type="GO" id="GO:0008840">
    <property type="term" value="F:4-hydroxy-tetrahydrodipicolinate synthase activity"/>
    <property type="evidence" value="ECO:0007669"/>
    <property type="project" value="TreeGrafter"/>
</dbReference>
<proteinExistence type="inferred from homology"/>
<dbReference type="PANTHER" id="PTHR12128:SF66">
    <property type="entry name" value="4-HYDROXY-2-OXOGLUTARATE ALDOLASE, MITOCHONDRIAL"/>
    <property type="match status" value="1"/>
</dbReference>
<evidence type="ECO:0000256" key="1">
    <source>
        <dbReference type="ARBA" id="ARBA00007592"/>
    </source>
</evidence>
<dbReference type="PRINTS" id="PR00146">
    <property type="entry name" value="DHPICSNTHASE"/>
</dbReference>
<gene>
    <name evidence="7" type="ORF">DS745_08115</name>
</gene>
<evidence type="ECO:0000256" key="5">
    <source>
        <dbReference type="PIRSR" id="PIRSR001365-1"/>
    </source>
</evidence>
<evidence type="ECO:0000256" key="4">
    <source>
        <dbReference type="PIRNR" id="PIRNR001365"/>
    </source>
</evidence>
<dbReference type="GO" id="GO:0044281">
    <property type="term" value="P:small molecule metabolic process"/>
    <property type="evidence" value="ECO:0007669"/>
    <property type="project" value="UniProtKB-ARBA"/>
</dbReference>
<dbReference type="AlphaFoldDB" id="A0A4Q0VUJ7"/>
<dbReference type="InterPro" id="IPR013785">
    <property type="entry name" value="Aldolase_TIM"/>
</dbReference>
<evidence type="ECO:0000256" key="3">
    <source>
        <dbReference type="ARBA" id="ARBA00023270"/>
    </source>
</evidence>
<comment type="similarity">
    <text evidence="1 4">Belongs to the DapA family.</text>
</comment>